<accession>A0A1I3CK28</accession>
<reference evidence="3 4" key="1">
    <citation type="submission" date="2016-10" db="EMBL/GenBank/DDBJ databases">
        <authorList>
            <person name="de Groot N.N."/>
        </authorList>
    </citation>
    <scope>NUCLEOTIDE SEQUENCE [LARGE SCALE GENOMIC DNA]</scope>
    <source>
        <strain evidence="3 4">RK1</strain>
    </source>
</reference>
<dbReference type="Pfam" id="PF01381">
    <property type="entry name" value="HTH_3"/>
    <property type="match status" value="1"/>
</dbReference>
<dbReference type="Proteomes" id="UP000198670">
    <property type="component" value="Unassembled WGS sequence"/>
</dbReference>
<dbReference type="PANTHER" id="PTHR43236">
    <property type="entry name" value="ANTITOXIN HIGA1"/>
    <property type="match status" value="1"/>
</dbReference>
<dbReference type="Gene3D" id="1.10.260.40">
    <property type="entry name" value="lambda repressor-like DNA-binding domains"/>
    <property type="match status" value="1"/>
</dbReference>
<dbReference type="InterPro" id="IPR010982">
    <property type="entry name" value="Lambda_DNA-bd_dom_sf"/>
</dbReference>
<dbReference type="InterPro" id="IPR001387">
    <property type="entry name" value="Cro/C1-type_HTH"/>
</dbReference>
<evidence type="ECO:0000313" key="4">
    <source>
        <dbReference type="Proteomes" id="UP000198670"/>
    </source>
</evidence>
<proteinExistence type="inferred from homology"/>
<dbReference type="Gene3D" id="1.10.10.2910">
    <property type="match status" value="1"/>
</dbReference>
<dbReference type="RefSeq" id="WP_090622422.1">
    <property type="nucleotide sequence ID" value="NZ_FOQO01000001.1"/>
</dbReference>
<dbReference type="STRING" id="1477437.SAMN05444682_10173"/>
<keyword evidence="4" id="KW-1185">Reference proteome</keyword>
<dbReference type="InterPro" id="IPR010359">
    <property type="entry name" value="IrrE_HExxH"/>
</dbReference>
<dbReference type="InterPro" id="IPR052345">
    <property type="entry name" value="Rad_response_metalloprotease"/>
</dbReference>
<dbReference type="Pfam" id="PF06114">
    <property type="entry name" value="Peptidase_M78"/>
    <property type="match status" value="1"/>
</dbReference>
<sequence length="383" mass="43949">MNDNIHINVNHEVLVWARESLALNRAQTSESTGISPKRLVQLETGEKQPTLEELKAFSKTYKRTIATLLLNKPPKEKPLPQDRRTVDSKELGHFHEKTIMGVRKARALAQSFVELREEMGMSFPKFNLSATLQDNPREIAQKIRRHLQLDEIREVEDIRIALEAYIERIESLGIAVFQLSLTQDNVRGFAIVDDIVPIIGIKRGGEQAHSKTFTLFHELGHILLNEGAITDLSLNPTSELEKWCNAFSAEVLVPTSELLNMAIVIDYQRREEREWKLKDLVELGKYFHVGPLAILRSLFEQKLTTKKFYQEKHAQWNKSKGFGKAKDPKGRELHKEALTEKGRTYVSLAFKAYDQNRINLKDLSDFLGVKLSYIPKTRQLLNA</sequence>
<dbReference type="SUPFAM" id="SSF47413">
    <property type="entry name" value="lambda repressor-like DNA-binding domains"/>
    <property type="match status" value="1"/>
</dbReference>
<evidence type="ECO:0000259" key="2">
    <source>
        <dbReference type="PROSITE" id="PS50943"/>
    </source>
</evidence>
<comment type="similarity">
    <text evidence="1">Belongs to the short-chain fatty acyl-CoA assimilation regulator (ScfR) family.</text>
</comment>
<dbReference type="PROSITE" id="PS50943">
    <property type="entry name" value="HTH_CROC1"/>
    <property type="match status" value="1"/>
</dbReference>
<feature type="domain" description="HTH cro/C1-type" evidence="2">
    <location>
        <begin position="17"/>
        <end position="68"/>
    </location>
</feature>
<dbReference type="SMART" id="SM00530">
    <property type="entry name" value="HTH_XRE"/>
    <property type="match status" value="1"/>
</dbReference>
<evidence type="ECO:0000313" key="3">
    <source>
        <dbReference type="EMBL" id="SFH74924.1"/>
    </source>
</evidence>
<dbReference type="GO" id="GO:0003677">
    <property type="term" value="F:DNA binding"/>
    <property type="evidence" value="ECO:0007669"/>
    <property type="project" value="InterPro"/>
</dbReference>
<dbReference type="OrthoDB" id="9796786at2"/>
<dbReference type="AlphaFoldDB" id="A0A1I3CK28"/>
<organism evidence="3 4">
    <name type="scientific">Parapedobacter indicus</name>
    <dbReference type="NCBI Taxonomy" id="1477437"/>
    <lineage>
        <taxon>Bacteria</taxon>
        <taxon>Pseudomonadati</taxon>
        <taxon>Bacteroidota</taxon>
        <taxon>Sphingobacteriia</taxon>
        <taxon>Sphingobacteriales</taxon>
        <taxon>Sphingobacteriaceae</taxon>
        <taxon>Parapedobacter</taxon>
    </lineage>
</organism>
<dbReference type="PANTHER" id="PTHR43236:SF2">
    <property type="entry name" value="BLL0069 PROTEIN"/>
    <property type="match status" value="1"/>
</dbReference>
<name>A0A1I3CK28_9SPHI</name>
<protein>
    <submittedName>
        <fullName evidence="3">Zn-dependent peptidase ImmA, M78 family</fullName>
    </submittedName>
</protein>
<dbReference type="CDD" id="cd00093">
    <property type="entry name" value="HTH_XRE"/>
    <property type="match status" value="1"/>
</dbReference>
<gene>
    <name evidence="3" type="ORF">SAMN05444682_10173</name>
</gene>
<dbReference type="EMBL" id="FOQO01000001">
    <property type="protein sequence ID" value="SFH74924.1"/>
    <property type="molecule type" value="Genomic_DNA"/>
</dbReference>
<evidence type="ECO:0000256" key="1">
    <source>
        <dbReference type="ARBA" id="ARBA00007227"/>
    </source>
</evidence>